<feature type="compositionally biased region" description="Low complexity" evidence="1">
    <location>
        <begin position="9"/>
        <end position="34"/>
    </location>
</feature>
<reference evidence="2 3" key="1">
    <citation type="submission" date="2024-04" db="EMBL/GenBank/DDBJ databases">
        <authorList>
            <person name="Fracassetti M."/>
        </authorList>
    </citation>
    <scope>NUCLEOTIDE SEQUENCE [LARGE SCALE GENOMIC DNA]</scope>
</reference>
<accession>A0AAV2GLE6</accession>
<organism evidence="2 3">
    <name type="scientific">Linum trigynum</name>
    <dbReference type="NCBI Taxonomy" id="586398"/>
    <lineage>
        <taxon>Eukaryota</taxon>
        <taxon>Viridiplantae</taxon>
        <taxon>Streptophyta</taxon>
        <taxon>Embryophyta</taxon>
        <taxon>Tracheophyta</taxon>
        <taxon>Spermatophyta</taxon>
        <taxon>Magnoliopsida</taxon>
        <taxon>eudicotyledons</taxon>
        <taxon>Gunneridae</taxon>
        <taxon>Pentapetalae</taxon>
        <taxon>rosids</taxon>
        <taxon>fabids</taxon>
        <taxon>Malpighiales</taxon>
        <taxon>Linaceae</taxon>
        <taxon>Linum</taxon>
    </lineage>
</organism>
<sequence>MVDEGEDFLTSTPLTTVPPVDSALSEADDLSSSSPNELENDDPPEQPEPAALSRGMSHSTLRRPDSLV</sequence>
<evidence type="ECO:0000256" key="1">
    <source>
        <dbReference type="SAM" id="MobiDB-lite"/>
    </source>
</evidence>
<evidence type="ECO:0000313" key="3">
    <source>
        <dbReference type="Proteomes" id="UP001497516"/>
    </source>
</evidence>
<feature type="region of interest" description="Disordered" evidence="1">
    <location>
        <begin position="1"/>
        <end position="68"/>
    </location>
</feature>
<keyword evidence="3" id="KW-1185">Reference proteome</keyword>
<dbReference type="AlphaFoldDB" id="A0AAV2GLE6"/>
<dbReference type="EMBL" id="OZ034822">
    <property type="protein sequence ID" value="CAL1411543.1"/>
    <property type="molecule type" value="Genomic_DNA"/>
</dbReference>
<evidence type="ECO:0000313" key="2">
    <source>
        <dbReference type="EMBL" id="CAL1411543.1"/>
    </source>
</evidence>
<proteinExistence type="predicted"/>
<name>A0AAV2GLE6_9ROSI</name>
<gene>
    <name evidence="2" type="ORF">LTRI10_LOCUS50892</name>
</gene>
<protein>
    <submittedName>
        <fullName evidence="2">Uncharacterized protein</fullName>
    </submittedName>
</protein>
<dbReference type="Proteomes" id="UP001497516">
    <property type="component" value="Chromosome 9"/>
</dbReference>